<feature type="compositionally biased region" description="Polar residues" evidence="6">
    <location>
        <begin position="209"/>
        <end position="224"/>
    </location>
</feature>
<feature type="region of interest" description="Disordered" evidence="6">
    <location>
        <begin position="175"/>
        <end position="224"/>
    </location>
</feature>
<keyword evidence="2 5" id="KW-0863">Zinc-finger</keyword>
<evidence type="ECO:0000313" key="9">
    <source>
        <dbReference type="Proteomes" id="UP001501940"/>
    </source>
</evidence>
<reference evidence="8" key="2">
    <citation type="submission" date="2025-08" db="UniProtKB">
        <authorList>
            <consortium name="Ensembl"/>
        </authorList>
    </citation>
    <scope>IDENTIFICATION</scope>
</reference>
<dbReference type="InterPro" id="IPR049012">
    <property type="entry name" value="Mutator_transp_dom"/>
</dbReference>
<evidence type="ECO:0000313" key="8">
    <source>
        <dbReference type="Ensembl" id="ENSAOCP00000055511.1"/>
    </source>
</evidence>
<protein>
    <recommendedName>
        <fullName evidence="7">THAP-type domain-containing protein</fullName>
    </recommendedName>
</protein>
<evidence type="ECO:0000256" key="2">
    <source>
        <dbReference type="ARBA" id="ARBA00022771"/>
    </source>
</evidence>
<keyword evidence="4 5" id="KW-0238">DNA-binding</keyword>
<keyword evidence="9" id="KW-1185">Reference proteome</keyword>
<dbReference type="GeneTree" id="ENSGT00940000163969"/>
<dbReference type="PANTHER" id="PTHR31751">
    <property type="entry name" value="SI:CH211-108C17.2-RELATED-RELATED"/>
    <property type="match status" value="1"/>
</dbReference>
<proteinExistence type="predicted"/>
<reference evidence="8 9" key="1">
    <citation type="submission" date="2022-01" db="EMBL/GenBank/DDBJ databases">
        <title>A chromosome-scale genome assembly of the false clownfish, Amphiprion ocellaris.</title>
        <authorList>
            <person name="Ryu T."/>
        </authorList>
    </citation>
    <scope>NUCLEOTIDE SEQUENCE [LARGE SCALE GENOMIC DNA]</scope>
</reference>
<dbReference type="Ensembl" id="ENSAOCT00000056795.1">
    <property type="protein sequence ID" value="ENSAOCP00000055511.1"/>
    <property type="gene ID" value="ENSAOCG00000029157.1"/>
</dbReference>
<feature type="domain" description="THAP-type" evidence="7">
    <location>
        <begin position="5"/>
        <end position="91"/>
    </location>
</feature>
<keyword evidence="3" id="KW-0862">Zinc</keyword>
<dbReference type="GeneID" id="111576454"/>
<dbReference type="SUPFAM" id="SSF57716">
    <property type="entry name" value="Glucocorticoid receptor-like (DNA-binding domain)"/>
    <property type="match status" value="1"/>
</dbReference>
<keyword evidence="1" id="KW-0479">Metal-binding</keyword>
<evidence type="ECO:0000256" key="3">
    <source>
        <dbReference type="ARBA" id="ARBA00022833"/>
    </source>
</evidence>
<evidence type="ECO:0000256" key="4">
    <source>
        <dbReference type="ARBA" id="ARBA00023125"/>
    </source>
</evidence>
<dbReference type="PANTHER" id="PTHR31751:SF44">
    <property type="entry name" value="SI:CH211-211K8.4-RELATED"/>
    <property type="match status" value="1"/>
</dbReference>
<sequence>MFKAMTETCSVFGCKADKEIVSLHVLPKDVNIRMKWVHFIWKNRNIPAKLPDKTRVCSSHFPETCFENFIQKQMGFATKLILKPDAVPTIYPGDGASTSHHISPPSITALRSHTRDVGCQCEPLEKPQRTVSTQLSHLTLIHRRSQAIQVKPSSKAFGINTDVCSGFGGFLSTTIKEEPPPLKRRRIDALPDGTEESEDPLPDPDDISLHQSTSAFSDKTNGSPVTPVQDVTKYIIYEDCLLSLFLTCPCCGQTCEVNKFVRGTFLSVSQRCPFCQFNRKWNSQPIIGSTPAGNLHLSAAVNFTGSSFRQFNKVMSALKVRTIAETTYFDHARSYMDPCVFSTWKRLQADLIQTLSQREDVTLGGAMRAKIPGHNDKYGSYSVMDLHNGTIVDVQLMQSSEVGSSVNMEKEGLIRSLNFLEASGVKINTIVTDTHPQIQKYLKEQKPEVTHFYDMWHVAKGVSKKLEALAKEQKCDKVKKWQKRVVNHLYWSSTSSSSGEEAVAKWASISNHVQNIHSHNNALFPECQHSETDGSLSRKWLKPASKPAFKFQRIVENKRLMRDVAKLSPTHQMSAIERFHGVFLQFAPKNLVFSYRGMLCRLYLSAIHFNENVTRGQLKTKDGALVYKIKCPKTKKGQCSIQAVKTKPTSGYVDNLLQILFSEVLNDPGRFTAELDQLIAPEPPSTEPRRSDRDEAIAGILSRFSCPGEWSGKKEKSEEQEVPLSSPSSQENPHT</sequence>
<accession>A0AAQ5YU95</accession>
<evidence type="ECO:0000256" key="5">
    <source>
        <dbReference type="PROSITE-ProRule" id="PRU00309"/>
    </source>
</evidence>
<dbReference type="SMART" id="SM00980">
    <property type="entry name" value="THAP"/>
    <property type="match status" value="1"/>
</dbReference>
<dbReference type="InterPro" id="IPR006612">
    <property type="entry name" value="THAP_Znf"/>
</dbReference>
<feature type="compositionally biased region" description="Acidic residues" evidence="6">
    <location>
        <begin position="193"/>
        <end position="206"/>
    </location>
</feature>
<organism evidence="8 9">
    <name type="scientific">Amphiprion ocellaris</name>
    <name type="common">Clown anemonefish</name>
    <dbReference type="NCBI Taxonomy" id="80972"/>
    <lineage>
        <taxon>Eukaryota</taxon>
        <taxon>Metazoa</taxon>
        <taxon>Chordata</taxon>
        <taxon>Craniata</taxon>
        <taxon>Vertebrata</taxon>
        <taxon>Euteleostomi</taxon>
        <taxon>Actinopterygii</taxon>
        <taxon>Neopterygii</taxon>
        <taxon>Teleostei</taxon>
        <taxon>Neoteleostei</taxon>
        <taxon>Acanthomorphata</taxon>
        <taxon>Ovalentaria</taxon>
        <taxon>Pomacentridae</taxon>
        <taxon>Amphiprion</taxon>
    </lineage>
</organism>
<feature type="compositionally biased region" description="Polar residues" evidence="6">
    <location>
        <begin position="723"/>
        <end position="735"/>
    </location>
</feature>
<dbReference type="Pfam" id="PF20700">
    <property type="entry name" value="Mutator"/>
    <property type="match status" value="1"/>
</dbReference>
<evidence type="ECO:0000256" key="6">
    <source>
        <dbReference type="SAM" id="MobiDB-lite"/>
    </source>
</evidence>
<dbReference type="KEGG" id="aoce:111576454"/>
<dbReference type="PROSITE" id="PS50950">
    <property type="entry name" value="ZF_THAP"/>
    <property type="match status" value="1"/>
</dbReference>
<dbReference type="SMART" id="SM00692">
    <property type="entry name" value="DM3"/>
    <property type="match status" value="1"/>
</dbReference>
<dbReference type="GO" id="GO:0003677">
    <property type="term" value="F:DNA binding"/>
    <property type="evidence" value="ECO:0007669"/>
    <property type="project" value="UniProtKB-UniRule"/>
</dbReference>
<dbReference type="RefSeq" id="XP_023137933.1">
    <property type="nucleotide sequence ID" value="XM_023282165.3"/>
</dbReference>
<dbReference type="GO" id="GO:0008270">
    <property type="term" value="F:zinc ion binding"/>
    <property type="evidence" value="ECO:0007669"/>
    <property type="project" value="UniProtKB-KW"/>
</dbReference>
<evidence type="ECO:0000256" key="1">
    <source>
        <dbReference type="ARBA" id="ARBA00022723"/>
    </source>
</evidence>
<feature type="region of interest" description="Disordered" evidence="6">
    <location>
        <begin position="707"/>
        <end position="735"/>
    </location>
</feature>
<dbReference type="Pfam" id="PF05485">
    <property type="entry name" value="THAP"/>
    <property type="match status" value="1"/>
</dbReference>
<reference evidence="8" key="3">
    <citation type="submission" date="2025-09" db="UniProtKB">
        <authorList>
            <consortium name="Ensembl"/>
        </authorList>
    </citation>
    <scope>IDENTIFICATION</scope>
</reference>
<dbReference type="AlphaFoldDB" id="A0AAQ5YU95"/>
<evidence type="ECO:0000259" key="7">
    <source>
        <dbReference type="PROSITE" id="PS50950"/>
    </source>
</evidence>
<name>A0AAQ5YU95_AMPOC</name>
<dbReference type="Proteomes" id="UP001501940">
    <property type="component" value="Chromosome 11"/>
</dbReference>